<reference evidence="5" key="2">
    <citation type="submission" date="2021-04" db="EMBL/GenBank/DDBJ databases">
        <authorList>
            <person name="Gilroy R."/>
        </authorList>
    </citation>
    <scope>NUCLEOTIDE SEQUENCE</scope>
    <source>
        <strain evidence="5">CHK195-6426</strain>
    </source>
</reference>
<evidence type="ECO:0000256" key="2">
    <source>
        <dbReference type="ARBA" id="ARBA00022803"/>
    </source>
</evidence>
<dbReference type="PANTHER" id="PTHR44943">
    <property type="entry name" value="CELLULOSE SYNTHASE OPERON PROTEIN C"/>
    <property type="match status" value="1"/>
</dbReference>
<dbReference type="InterPro" id="IPR019734">
    <property type="entry name" value="TPR_rpt"/>
</dbReference>
<dbReference type="Pfam" id="PF17128">
    <property type="entry name" value="DUF5107"/>
    <property type="match status" value="1"/>
</dbReference>
<dbReference type="SUPFAM" id="SSF48452">
    <property type="entry name" value="TPR-like"/>
    <property type="match status" value="4"/>
</dbReference>
<proteinExistence type="predicted"/>
<evidence type="ECO:0000256" key="3">
    <source>
        <dbReference type="PROSITE-ProRule" id="PRU00339"/>
    </source>
</evidence>
<dbReference type="Proteomes" id="UP000824265">
    <property type="component" value="Unassembled WGS sequence"/>
</dbReference>
<feature type="repeat" description="TPR" evidence="3">
    <location>
        <begin position="773"/>
        <end position="806"/>
    </location>
</feature>
<evidence type="ECO:0000256" key="1">
    <source>
        <dbReference type="ARBA" id="ARBA00022737"/>
    </source>
</evidence>
<accession>A0A9D1R7Y2</accession>
<gene>
    <name evidence="5" type="ORF">H9742_09030</name>
</gene>
<dbReference type="AlphaFoldDB" id="A0A9D1R7Y2"/>
<protein>
    <submittedName>
        <fullName evidence="5">DUF5107 domain-containing protein</fullName>
    </submittedName>
</protein>
<feature type="domain" description="DUF5107" evidence="4">
    <location>
        <begin position="42"/>
        <end position="346"/>
    </location>
</feature>
<keyword evidence="2 3" id="KW-0802">TPR repeat</keyword>
<dbReference type="InterPro" id="IPR011990">
    <property type="entry name" value="TPR-like_helical_dom_sf"/>
</dbReference>
<comment type="caution">
    <text evidence="5">The sequence shown here is derived from an EMBL/GenBank/DDBJ whole genome shotgun (WGS) entry which is preliminary data.</text>
</comment>
<name>A0A9D1R7Y2_9FIRM</name>
<dbReference type="PROSITE" id="PS50005">
    <property type="entry name" value="TPR"/>
    <property type="match status" value="1"/>
</dbReference>
<dbReference type="InterPro" id="IPR033396">
    <property type="entry name" value="DUF5107"/>
</dbReference>
<sequence length="1121" mass="127132">MSAKGSVKIWEESLTLPTYQVYPAEKSPLFIEKRAYQGSTGKVYPLPVTEKLSDTLTDVSYQAVCLENEYLFVMVLPQLGGRIHRALDKTNGYDFIYYNHVIKPALVGLTGPWISGGIEFNWPQHHRPSTFSPVDYTLSQNPDGSCSVYLSEIDKMYGTKGMASISLYPGKAYIEINGRLFNNTELPQTFLWWANPAVPVNEHTYSVFPPDVNAVMDHGRRAVSTFPIATGEYYKYDYSAGVDISRYQNIKVPTSYMAAHSDFDFIGNYDEKQGAGLLHVADHHISPGKKQWTWGSGDFGQSWDRNLTDADGPYIELMTGVFTDNQPDFSWLKPYEEKTFTQYFMPYKGVGRVCNATRDAAVGLFPANDQTACVRVYASGCFPGSKITVAKDAQVLFEQEADLSPEGFFEAQFPAPESLCGCSVTVSFQGKALVQYTEAPKKLQPIPEPAEALKQPEELKSTEELYLAALHLEQYRHATYEPGDYYLEGLRRDPSDIRLNNGYGLLLLKRGHIRESIPYFRRAIQKQSWKNPNPYHGECYFNLGLALELLWSVEHAQDKSDGGGFVFLEEAYDAYYKASWSAETQSSAFFRLSCLSMRQKDAQSALSFVNQSLVRNWHNMKARTLKAALLRRLGRDNSSLLEESLQIDPLYMGCLFEKALFGKQPWELSQKKEELAPWREKMREEAHNYLELSLLYSGAGLYPEAITVLEACKASSPMVSYYLGCFYDLNGEKEAALCSFEKAESLPPDYCFPNRLEEIAILKTAIRTLPCAPMAHYYLGNLFYDKKQYEKAAAHWEQAVSQKEALPMALRNLSIAYYNKQHAPQKALASLKKALSLDPDYPRLLLEHDQLCAKCHIPFEERLRFLEQRLKLTAQRDDLYLRYITLLNCAGRWEEALSALCSHRFHPWEGGEGKVSAQYRYALISLAIRALAQNDGQTALSFLERSLTYPENLGEGKLPNVHDNQSHYYMGLALEQLGQKEKAAHYWQLAASGSRKPEPVLYYNDQPSDYIFYQGLAQVRLGNPTEAASSFHMLISYGEQHIFDQISYDFFAVSLPEIEVYQDNPKLRNTQYCNYLRALGSLGLAALGEQEKKKEASSLLQELLTRQDDHQGALFLLPLLS</sequence>
<reference evidence="5" key="1">
    <citation type="journal article" date="2021" name="PeerJ">
        <title>Extensive microbial diversity within the chicken gut microbiome revealed by metagenomics and culture.</title>
        <authorList>
            <person name="Gilroy R."/>
            <person name="Ravi A."/>
            <person name="Getino M."/>
            <person name="Pursley I."/>
            <person name="Horton D.L."/>
            <person name="Alikhan N.F."/>
            <person name="Baker D."/>
            <person name="Gharbi K."/>
            <person name="Hall N."/>
            <person name="Watson M."/>
            <person name="Adriaenssens E.M."/>
            <person name="Foster-Nyarko E."/>
            <person name="Jarju S."/>
            <person name="Secka A."/>
            <person name="Antonio M."/>
            <person name="Oren A."/>
            <person name="Chaudhuri R.R."/>
            <person name="La Ragione R."/>
            <person name="Hildebrand F."/>
            <person name="Pallen M.J."/>
        </authorList>
    </citation>
    <scope>NUCLEOTIDE SEQUENCE</scope>
    <source>
        <strain evidence="5">CHK195-6426</strain>
    </source>
</reference>
<dbReference type="Gene3D" id="1.25.40.10">
    <property type="entry name" value="Tetratricopeptide repeat domain"/>
    <property type="match status" value="4"/>
</dbReference>
<dbReference type="EMBL" id="DXGH01000050">
    <property type="protein sequence ID" value="HIW81641.1"/>
    <property type="molecule type" value="Genomic_DNA"/>
</dbReference>
<keyword evidence="1" id="KW-0677">Repeat</keyword>
<dbReference type="Pfam" id="PF13432">
    <property type="entry name" value="TPR_16"/>
    <property type="match status" value="1"/>
</dbReference>
<dbReference type="PANTHER" id="PTHR44943:SF8">
    <property type="entry name" value="TPR REPEAT-CONTAINING PROTEIN MJ0263"/>
    <property type="match status" value="1"/>
</dbReference>
<evidence type="ECO:0000259" key="4">
    <source>
        <dbReference type="Pfam" id="PF17128"/>
    </source>
</evidence>
<dbReference type="SMART" id="SM00028">
    <property type="entry name" value="TPR"/>
    <property type="match status" value="5"/>
</dbReference>
<evidence type="ECO:0000313" key="5">
    <source>
        <dbReference type="EMBL" id="HIW81641.1"/>
    </source>
</evidence>
<evidence type="ECO:0000313" key="6">
    <source>
        <dbReference type="Proteomes" id="UP000824265"/>
    </source>
</evidence>
<dbReference type="InterPro" id="IPR051685">
    <property type="entry name" value="Ycf3/AcsC/BcsC/TPR_MFPF"/>
</dbReference>
<organism evidence="5 6">
    <name type="scientific">Candidatus Acetatifactor stercoripullorum</name>
    <dbReference type="NCBI Taxonomy" id="2838414"/>
    <lineage>
        <taxon>Bacteria</taxon>
        <taxon>Bacillati</taxon>
        <taxon>Bacillota</taxon>
        <taxon>Clostridia</taxon>
        <taxon>Lachnospirales</taxon>
        <taxon>Lachnospiraceae</taxon>
        <taxon>Acetatifactor</taxon>
    </lineage>
</organism>